<protein>
    <submittedName>
        <fullName evidence="2">DUF1801 domain-containing protein</fullName>
    </submittedName>
</protein>
<dbReference type="SUPFAM" id="SSF159888">
    <property type="entry name" value="YdhG-like"/>
    <property type="match status" value="1"/>
</dbReference>
<evidence type="ECO:0000313" key="2">
    <source>
        <dbReference type="EMBL" id="GAA4904289.1"/>
    </source>
</evidence>
<keyword evidence="3" id="KW-1185">Reference proteome</keyword>
<feature type="compositionally biased region" description="Basic and acidic residues" evidence="1">
    <location>
        <begin position="16"/>
        <end position="37"/>
    </location>
</feature>
<proteinExistence type="predicted"/>
<gene>
    <name evidence="2" type="ORF">GCM10025789_24200</name>
</gene>
<evidence type="ECO:0000313" key="3">
    <source>
        <dbReference type="Proteomes" id="UP001501521"/>
    </source>
</evidence>
<dbReference type="RefSeq" id="WP_345583193.1">
    <property type="nucleotide sequence ID" value="NZ_BAABLV010000036.1"/>
</dbReference>
<comment type="caution">
    <text evidence="2">The sequence shown here is derived from an EMBL/GenBank/DDBJ whole genome shotgun (WGS) entry which is preliminary data.</text>
</comment>
<reference evidence="3" key="1">
    <citation type="journal article" date="2019" name="Int. J. Syst. Evol. Microbiol.">
        <title>The Global Catalogue of Microorganisms (GCM) 10K type strain sequencing project: providing services to taxonomists for standard genome sequencing and annotation.</title>
        <authorList>
            <consortium name="The Broad Institute Genomics Platform"/>
            <consortium name="The Broad Institute Genome Sequencing Center for Infectious Disease"/>
            <person name="Wu L."/>
            <person name="Ma J."/>
        </authorList>
    </citation>
    <scope>NUCLEOTIDE SEQUENCE [LARGE SCALE GENOMIC DNA]</scope>
    <source>
        <strain evidence="3">JCM 19125</strain>
    </source>
</reference>
<sequence>MATKKRTDADAEGFSAEEKAAMKERAAELRRSRSSKDPEADVLAKIAEMEGDDKEIAEALHALVKQVAPELGCKTWYGFPSYTVGKDIVFFFQPAKKFGTRYGTLGFNEIAKLDDGDIWPNAYAIPKWTAQVEQQVTALIRRSIGA</sequence>
<evidence type="ECO:0000256" key="1">
    <source>
        <dbReference type="SAM" id="MobiDB-lite"/>
    </source>
</evidence>
<name>A0ABP9FJL0_9ACTN</name>
<dbReference type="Proteomes" id="UP001501521">
    <property type="component" value="Unassembled WGS sequence"/>
</dbReference>
<accession>A0ABP9FJL0</accession>
<feature type="region of interest" description="Disordered" evidence="1">
    <location>
        <begin position="1"/>
        <end position="37"/>
    </location>
</feature>
<organism evidence="2 3">
    <name type="scientific">Tessaracoccus lubricantis</name>
    <dbReference type="NCBI Taxonomy" id="545543"/>
    <lineage>
        <taxon>Bacteria</taxon>
        <taxon>Bacillati</taxon>
        <taxon>Actinomycetota</taxon>
        <taxon>Actinomycetes</taxon>
        <taxon>Propionibacteriales</taxon>
        <taxon>Propionibacteriaceae</taxon>
        <taxon>Tessaracoccus</taxon>
    </lineage>
</organism>
<dbReference type="EMBL" id="BAABLV010000036">
    <property type="protein sequence ID" value="GAA4904289.1"/>
    <property type="molecule type" value="Genomic_DNA"/>
</dbReference>